<dbReference type="Pfam" id="PF23227">
    <property type="entry name" value="HEAT_MROH2B_C"/>
    <property type="match status" value="1"/>
</dbReference>
<accession>A0A8S9Y351</accession>
<dbReference type="PANTHER" id="PTHR23120">
    <property type="entry name" value="MAESTRO-RELATED HEAT DOMAIN-CONTAINING"/>
    <property type="match status" value="1"/>
</dbReference>
<dbReference type="Pfam" id="PF23210">
    <property type="entry name" value="HEAT_Maestro_2"/>
    <property type="match status" value="1"/>
</dbReference>
<dbReference type="Pfam" id="PF21047">
    <property type="entry name" value="HEAT_Maestro"/>
    <property type="match status" value="1"/>
</dbReference>
<feature type="domain" description="MROH2B-like HEAT-repeats" evidence="3">
    <location>
        <begin position="263"/>
        <end position="877"/>
    </location>
</feature>
<dbReference type="InterPro" id="IPR016024">
    <property type="entry name" value="ARM-type_fold"/>
</dbReference>
<dbReference type="InterPro" id="IPR055408">
    <property type="entry name" value="HEAT_MROH2B-like"/>
</dbReference>
<dbReference type="GO" id="GO:0005737">
    <property type="term" value="C:cytoplasm"/>
    <property type="evidence" value="ECO:0007669"/>
    <property type="project" value="TreeGrafter"/>
</dbReference>
<organism evidence="6 7">
    <name type="scientific">Apolygus lucorum</name>
    <name type="common">Small green plant bug</name>
    <name type="synonym">Lygocoris lucorum</name>
    <dbReference type="NCBI Taxonomy" id="248454"/>
    <lineage>
        <taxon>Eukaryota</taxon>
        <taxon>Metazoa</taxon>
        <taxon>Ecdysozoa</taxon>
        <taxon>Arthropoda</taxon>
        <taxon>Hexapoda</taxon>
        <taxon>Insecta</taxon>
        <taxon>Pterygota</taxon>
        <taxon>Neoptera</taxon>
        <taxon>Paraneoptera</taxon>
        <taxon>Hemiptera</taxon>
        <taxon>Heteroptera</taxon>
        <taxon>Panheteroptera</taxon>
        <taxon>Cimicomorpha</taxon>
        <taxon>Miridae</taxon>
        <taxon>Mirini</taxon>
        <taxon>Apolygus</taxon>
    </lineage>
</organism>
<evidence type="ECO:0000259" key="4">
    <source>
        <dbReference type="Pfam" id="PF23221"/>
    </source>
</evidence>
<dbReference type="EMBL" id="WIXP02000002">
    <property type="protein sequence ID" value="KAF6215603.1"/>
    <property type="molecule type" value="Genomic_DNA"/>
</dbReference>
<dbReference type="OrthoDB" id="1884734at2759"/>
<dbReference type="PANTHER" id="PTHR23120:SF0">
    <property type="entry name" value="MAESTRO HEAT-LIKE REPEAT FAMILY MEMBER 1"/>
    <property type="match status" value="1"/>
</dbReference>
<evidence type="ECO:0000259" key="2">
    <source>
        <dbReference type="Pfam" id="PF21047"/>
    </source>
</evidence>
<dbReference type="Pfam" id="PF23221">
    <property type="entry name" value="HEAT_MROH2B_1st"/>
    <property type="match status" value="1"/>
</dbReference>
<protein>
    <submittedName>
        <fullName evidence="6">Uncharacterized protein</fullName>
    </submittedName>
</protein>
<dbReference type="Gene3D" id="1.25.10.10">
    <property type="entry name" value="Leucine-rich Repeat Variant"/>
    <property type="match status" value="3"/>
</dbReference>
<dbReference type="InterPro" id="IPR048465">
    <property type="entry name" value="Maestro-like_HEAT"/>
</dbReference>
<dbReference type="SUPFAM" id="SSF48371">
    <property type="entry name" value="ARM repeat"/>
    <property type="match status" value="2"/>
</dbReference>
<comment type="caution">
    <text evidence="6">The sequence shown here is derived from an EMBL/GenBank/DDBJ whole genome shotgun (WGS) entry which is preliminary data.</text>
</comment>
<dbReference type="InterPro" id="IPR011989">
    <property type="entry name" value="ARM-like"/>
</dbReference>
<reference evidence="6" key="1">
    <citation type="journal article" date="2021" name="Mol. Ecol. Resour.">
        <title>Apolygus lucorum genome provides insights into omnivorousness and mesophyll feeding.</title>
        <authorList>
            <person name="Liu Y."/>
            <person name="Liu H."/>
            <person name="Wang H."/>
            <person name="Huang T."/>
            <person name="Liu B."/>
            <person name="Yang B."/>
            <person name="Yin L."/>
            <person name="Li B."/>
            <person name="Zhang Y."/>
            <person name="Zhang S."/>
            <person name="Jiang F."/>
            <person name="Zhang X."/>
            <person name="Ren Y."/>
            <person name="Wang B."/>
            <person name="Wang S."/>
            <person name="Lu Y."/>
            <person name="Wu K."/>
            <person name="Fan W."/>
            <person name="Wang G."/>
        </authorList>
    </citation>
    <scope>NUCLEOTIDE SEQUENCE</scope>
    <source>
        <strain evidence="6">12Hb</strain>
    </source>
</reference>
<name>A0A8S9Y351_APOLU</name>
<dbReference type="InterPro" id="IPR055406">
    <property type="entry name" value="HEAT_Maestro"/>
</dbReference>
<evidence type="ECO:0000259" key="3">
    <source>
        <dbReference type="Pfam" id="PF23210"/>
    </source>
</evidence>
<feature type="domain" description="Maestro/Maestro-like HEAT-repeats" evidence="5">
    <location>
        <begin position="1315"/>
        <end position="1588"/>
    </location>
</feature>
<gene>
    <name evidence="6" type="ORF">GE061_010359</name>
</gene>
<dbReference type="InterPro" id="IPR045206">
    <property type="entry name" value="Maestro_heat-like_prot"/>
</dbReference>
<dbReference type="Proteomes" id="UP000466442">
    <property type="component" value="Unassembled WGS sequence"/>
</dbReference>
<feature type="domain" description="Maestro-like HEAT-repeats" evidence="2">
    <location>
        <begin position="904"/>
        <end position="1116"/>
    </location>
</feature>
<evidence type="ECO:0000259" key="5">
    <source>
        <dbReference type="Pfam" id="PF23227"/>
    </source>
</evidence>
<dbReference type="InterPro" id="IPR056282">
    <property type="entry name" value="MROH2B-like_N_HEAT"/>
</dbReference>
<keyword evidence="7" id="KW-1185">Reference proteome</keyword>
<proteinExistence type="predicted"/>
<evidence type="ECO:0000313" key="6">
    <source>
        <dbReference type="EMBL" id="KAF6215603.1"/>
    </source>
</evidence>
<evidence type="ECO:0000313" key="7">
    <source>
        <dbReference type="Proteomes" id="UP000466442"/>
    </source>
</evidence>
<feature type="domain" description="MROH2B-like N-terminal HEAT-repeats" evidence="4">
    <location>
        <begin position="40"/>
        <end position="258"/>
    </location>
</feature>
<evidence type="ECO:0000256" key="1">
    <source>
        <dbReference type="ARBA" id="ARBA00022737"/>
    </source>
</evidence>
<keyword evidence="1" id="KW-0677">Repeat</keyword>
<sequence>MEFPESPPTQETLLSDVLKQLLNAASDREIFVRDSSRKALQSLAENHRESVIDAICEFRHNNSKLPEYHLLILLDVLEVSAHEKDGLSEENVTKLVNFSISEIQRSDSGQAVLDVASEILIVLGPKHCNQVLSVLFPLLKPGVDPNACVLTTLGKLAMTNSHQCVPVIKSALNIIVPLMPSHATRNDTTRIALAFVVGKFCEAILEYVDYSDEERDESITKETFAEEVICAYNVIANSWVQARETKVTESAITALGPLYSLLPVEKQQLATSRAVTCLLNAYKRPLIPPHLITQCLAVVLQAAPPHSLQPVLDQVLFSLGNMVVVPPDYSLPNTVKQYNEVLRCYDHFGNHFCDRLGDLLIKHLRMGSEKDKIESLIVSAHLISGSDNILQTRINSEITSAVRSTLQDPSMKVKKALVKTIVALCTKGHALDGSDFIEYLVRHCSVLPTQSGVEANELAGICSSTIHLLSSTVDEMRPLLWTTLLKLLTDPSYDHAVSVMTKALTQLAPKQEPEKDESTQSMELVLCRCFALLGSPLDSNRGPSILLFLQQFSPFVSVHIADLWTHKLPQLMNYLQGDSSIVSEWNESEWDSLLLEMINNTVTTISCHDSQWPISMSRHLSAMLANGGNSDEASVILSSLAITTAVIEDKQIVSEHLDTIISKFKAPHLNLKECARAVGILATAHLDMVLSRLDGIAHTELNKRNSRLLGLMKDSKAEAEMEKCREAILECYAAIANRCPLMELLPKLDTLSQWIMSQITVAKEPSGRDAALEAILNCAESLIRHKTDTKHSIKCRTNVLNVVLQLLQNSKPEPLAIKVITVLAKLPPSLVQEARLHILKTCFDRVFSQDPPTNGYDTASAHQTLKHLGELVEGMLMDSVTPDRLDEVTTLLEPWLKDRNWPQRLSAITVMKTALLSYYHNMQPGYETPSSFNQCGDLIGNLVVRYFDSQESIGKIAAHCIGILLAIANVYEGRSHDPAIEKLFESLPEENTSMHISEILCKRLPHPQLHKLTARLLDGLTDVDPTACSNASDVLSAVFTLKGAELYHYVNDILGSLLLQLVTGGSHPTNGVQAVIALAKHHPKMVINLLLKHPLPLHGSLCECWRAVANEPTLAKFTLDHIFSTLSSSTLFDEESKSPNRPKVAAFQPLSAVSALHEMVLGNKMDGLLKENLPSIIPSLMTLLAAYIGATPPVLAPSPNKTLVITNRDAYKIIPSKVVKDCLQQVLVSVGCEPGSDALTTGSQLQHIDALVTCIPQLTVSICQTLPHLVSPLLTAFNQYSDVLETQRIIITAFYAECLAVQASTGGDAILIDSLVTCLLSAYNAPDYTVRALALRGLSYIGDLPTEQMKRHEDSVLAVLMQGLDDPDANVHSRIPLEAMLSLCKLMPSLDSPTLGRIQVSIALRIKLFFEKEEIALRCTSLRLFGQLSCIENVVQAGYKEQVLNSFTCILLHLSEPEPSVVKACKTTLKQVSVVLDAQKVSELIQKHLLYNGVLQFEPFVSALIDAVIEEMEDYIVNMFNTALAYTKSNWPHIRGNAAVMLGLLVKKVSQPTRQTLNIAPAVSKLLQLIKDPVSEVRAKSVKSLPLLFSP</sequence>